<dbReference type="AlphaFoldDB" id="A0A3B6KDM2"/>
<gene>
    <name evidence="2" type="primary">LOC123102469</name>
</gene>
<protein>
    <submittedName>
        <fullName evidence="2">Uncharacterized protein</fullName>
    </submittedName>
</protein>
<reference evidence="2" key="2">
    <citation type="submission" date="2018-10" db="UniProtKB">
        <authorList>
            <consortium name="EnsemblPlants"/>
        </authorList>
    </citation>
    <scope>IDENTIFICATION</scope>
</reference>
<dbReference type="Gramene" id="TraesLAC5A03G02550300.1">
    <property type="protein sequence ID" value="TraesLAC5A03G02550300.1.CDS1"/>
    <property type="gene ID" value="TraesLAC5A03G02550300"/>
</dbReference>
<dbReference type="SUPFAM" id="SSF49870">
    <property type="entry name" value="Osmotin, thaumatin-like protein"/>
    <property type="match status" value="1"/>
</dbReference>
<dbReference type="Gramene" id="TraesMAC5A03G02594840.1">
    <property type="protein sequence ID" value="TraesMAC5A03G02594840.1.CDS1"/>
    <property type="gene ID" value="TraesMAC5A03G02594840"/>
</dbReference>
<feature type="signal peptide" evidence="1">
    <location>
        <begin position="1"/>
        <end position="25"/>
    </location>
</feature>
<dbReference type="SMR" id="A0A3B6KDM2"/>
<dbReference type="Gramene" id="TraesCS5A03G0196500.1">
    <property type="protein sequence ID" value="TraesCS5A03G0196500.1.CDS1"/>
    <property type="gene ID" value="TraesCS5A03G0196500"/>
</dbReference>
<dbReference type="Gramene" id="TraesWEE_scaffold_086647_01G000100.1">
    <property type="protein sequence ID" value="TraesWEE_scaffold_086647_01G000100.1"/>
    <property type="gene ID" value="TraesWEE_scaffold_086647_01G000100"/>
</dbReference>
<evidence type="ECO:0000313" key="3">
    <source>
        <dbReference type="Proteomes" id="UP000019116"/>
    </source>
</evidence>
<dbReference type="Gramene" id="TraesNOR5A03G02616220.1">
    <property type="protein sequence ID" value="TraesNOR5A03G02616220.1.CDS1"/>
    <property type="gene ID" value="TraesNOR5A03G02616220"/>
</dbReference>
<organism evidence="2">
    <name type="scientific">Triticum aestivum</name>
    <name type="common">Wheat</name>
    <dbReference type="NCBI Taxonomy" id="4565"/>
    <lineage>
        <taxon>Eukaryota</taxon>
        <taxon>Viridiplantae</taxon>
        <taxon>Streptophyta</taxon>
        <taxon>Embryophyta</taxon>
        <taxon>Tracheophyta</taxon>
        <taxon>Spermatophyta</taxon>
        <taxon>Magnoliopsida</taxon>
        <taxon>Liliopsida</taxon>
        <taxon>Poales</taxon>
        <taxon>Poaceae</taxon>
        <taxon>BOP clade</taxon>
        <taxon>Pooideae</taxon>
        <taxon>Triticodae</taxon>
        <taxon>Triticeae</taxon>
        <taxon>Triticinae</taxon>
        <taxon>Triticum</taxon>
    </lineage>
</organism>
<reference evidence="2" key="1">
    <citation type="submission" date="2018-08" db="EMBL/GenBank/DDBJ databases">
        <authorList>
            <person name="Rossello M."/>
        </authorList>
    </citation>
    <scope>NUCLEOTIDE SEQUENCE [LARGE SCALE GENOMIC DNA]</scope>
    <source>
        <strain evidence="2">cv. Chinese Spring</strain>
    </source>
</reference>
<proteinExistence type="predicted"/>
<accession>A0A3B6KDM2</accession>
<dbReference type="Gramene" id="TraesARI5A03G02637480.1">
    <property type="protein sequence ID" value="TraesARI5A03G02637480.1.CDS1"/>
    <property type="gene ID" value="TraesARI5A03G02637480"/>
</dbReference>
<dbReference type="Gramene" id="TraesROB_scaffold_014361_01G000100.1">
    <property type="protein sequence ID" value="TraesROB_scaffold_014361_01G000100.1"/>
    <property type="gene ID" value="TraesROB_scaffold_014361_01G000100"/>
</dbReference>
<keyword evidence="1" id="KW-0732">Signal</keyword>
<dbReference type="InterPro" id="IPR037176">
    <property type="entry name" value="Osmotin/thaumatin-like_sf"/>
</dbReference>
<sequence>MAFSKPLAALLLAVALAATAMSAAGQDPQNCKPSRKVTVQNLCGKDLYLGIEPLANSKLLYSPGFLLRHGTHVSYDVCSWTGRVKVQDAVVTEFHIGYDGGAWYQVSTAQSHMPIRVSITPHGHPLKDHCPTAGCNSGGHCFEHSVPGGKCHGVDEIKIVFYNP</sequence>
<dbReference type="Proteomes" id="UP000019116">
    <property type="component" value="Chromosome 5A"/>
</dbReference>
<feature type="chain" id="PRO_5043176373" evidence="1">
    <location>
        <begin position="26"/>
        <end position="164"/>
    </location>
</feature>
<dbReference type="Gramene" id="TraesLDM5A03G02600000.1">
    <property type="protein sequence ID" value="TraesLDM5A03G02600000.1.CDS1"/>
    <property type="gene ID" value="TraesLDM5A03G02600000"/>
</dbReference>
<dbReference type="Gramene" id="TraesJAG5A03G02597950.1">
    <property type="protein sequence ID" value="TraesJAG5A03G02597950.1.CDS1"/>
    <property type="gene ID" value="TraesJAG5A03G02597950"/>
</dbReference>
<dbReference type="Gramene" id="TraesJUL5A03G02616280.1">
    <property type="protein sequence ID" value="TraesJUL5A03G02616280.1.CDS1"/>
    <property type="gene ID" value="TraesJUL5A03G02616280"/>
</dbReference>
<evidence type="ECO:0000256" key="1">
    <source>
        <dbReference type="SAM" id="SignalP"/>
    </source>
</evidence>
<dbReference type="OMA" id="FQHESPK"/>
<dbReference type="Gramene" id="TraesSYM5A03G02624790.1">
    <property type="protein sequence ID" value="TraesSYM5A03G02624790.1.CDS1"/>
    <property type="gene ID" value="TraesSYM5A03G02624790"/>
</dbReference>
<dbReference type="Gramene" id="TraesPARA_EIv1.0_1607830.1">
    <property type="protein sequence ID" value="TraesPARA_EIv1.0_1607830.1.CDS1"/>
    <property type="gene ID" value="TraesPARA_EIv1.0_1607830"/>
</dbReference>
<dbReference type="GeneID" id="123102469"/>
<dbReference type="EnsemblPlants" id="TraesCS5A02G077500.1">
    <property type="protein sequence ID" value="TraesCS5A02G077500.1.cds1"/>
    <property type="gene ID" value="TraesCS5A02G077500"/>
</dbReference>
<dbReference type="Gramene" id="TraesCAD_scaffold_019107_01G000100.1">
    <property type="protein sequence ID" value="TraesCAD_scaffold_019107_01G000100.1"/>
    <property type="gene ID" value="TraesCAD_scaffold_019107_01G000100"/>
</dbReference>
<dbReference type="Gramene" id="TraesCLE_scaffold_046513_01G000100.1">
    <property type="protein sequence ID" value="TraesCLE_scaffold_046513_01G000100.1"/>
    <property type="gene ID" value="TraesCLE_scaffold_046513_01G000100"/>
</dbReference>
<dbReference type="RefSeq" id="XP_044379773.1">
    <property type="nucleotide sequence ID" value="XM_044523838.1"/>
</dbReference>
<evidence type="ECO:0000313" key="2">
    <source>
        <dbReference type="EnsemblPlants" id="TraesCS5A02G077500.1.cds1"/>
    </source>
</evidence>
<dbReference type="Gramene" id="TraesCS5A02G077500.1">
    <property type="protein sequence ID" value="TraesCS5A02G077500.1.cds1"/>
    <property type="gene ID" value="TraesCS5A02G077500"/>
</dbReference>
<dbReference type="Gramene" id="TraesSTA5A03G02587230.1">
    <property type="protein sequence ID" value="TraesSTA5A03G02587230.1.CDS1"/>
    <property type="gene ID" value="TraesSTA5A03G02587230"/>
</dbReference>
<name>A0A3B6KDM2_WHEAT</name>
<keyword evidence="3" id="KW-1185">Reference proteome</keyword>
<dbReference type="OrthoDB" id="636749at2759"/>